<proteinExistence type="inferred from homology"/>
<dbReference type="SUPFAM" id="SSF50494">
    <property type="entry name" value="Trypsin-like serine proteases"/>
    <property type="match status" value="1"/>
</dbReference>
<feature type="domain" description="Peptidase S1" evidence="8">
    <location>
        <begin position="24"/>
        <end position="254"/>
    </location>
</feature>
<dbReference type="PROSITE" id="PS50240">
    <property type="entry name" value="TRYPSIN_DOM"/>
    <property type="match status" value="1"/>
</dbReference>
<keyword evidence="9" id="KW-1185">Reference proteome</keyword>
<dbReference type="Gene3D" id="2.40.10.10">
    <property type="entry name" value="Trypsin-like serine proteases"/>
    <property type="match status" value="2"/>
</dbReference>
<keyword evidence="5" id="KW-1015">Disulfide bond</keyword>
<name>A0AAJ7E1W2_9HYME</name>
<evidence type="ECO:0000256" key="5">
    <source>
        <dbReference type="ARBA" id="ARBA00023157"/>
    </source>
</evidence>
<keyword evidence="4 6" id="KW-0720">Serine protease</keyword>
<dbReference type="SMART" id="SM00020">
    <property type="entry name" value="Tryp_SPc"/>
    <property type="match status" value="1"/>
</dbReference>
<evidence type="ECO:0000256" key="2">
    <source>
        <dbReference type="ARBA" id="ARBA00022670"/>
    </source>
</evidence>
<evidence type="ECO:0000313" key="10">
    <source>
        <dbReference type="RefSeq" id="XP_011504790.1"/>
    </source>
</evidence>
<keyword evidence="7" id="KW-0732">Signal</keyword>
<dbReference type="PANTHER" id="PTHR24276:SF96">
    <property type="entry name" value="PEPTIDASE S1 DOMAIN-CONTAINING PROTEIN"/>
    <property type="match status" value="1"/>
</dbReference>
<dbReference type="InterPro" id="IPR043504">
    <property type="entry name" value="Peptidase_S1_PA_chymotrypsin"/>
</dbReference>
<feature type="signal peptide" evidence="7">
    <location>
        <begin position="1"/>
        <end position="19"/>
    </location>
</feature>
<gene>
    <name evidence="10" type="primary">LOC105367720</name>
</gene>
<accession>A0AAJ7E1W2</accession>
<keyword evidence="2 6" id="KW-0645">Protease</keyword>
<dbReference type="RefSeq" id="XP_011504790.1">
    <property type="nucleotide sequence ID" value="XM_011506488.1"/>
</dbReference>
<dbReference type="PRINTS" id="PR00722">
    <property type="entry name" value="CHYMOTRYPSIN"/>
</dbReference>
<dbReference type="GO" id="GO:0006508">
    <property type="term" value="P:proteolysis"/>
    <property type="evidence" value="ECO:0007669"/>
    <property type="project" value="UniProtKB-KW"/>
</dbReference>
<dbReference type="Pfam" id="PF00089">
    <property type="entry name" value="Trypsin"/>
    <property type="match status" value="1"/>
</dbReference>
<dbReference type="KEGG" id="csol:105367720"/>
<dbReference type="Proteomes" id="UP000695007">
    <property type="component" value="Unplaced"/>
</dbReference>
<protein>
    <submittedName>
        <fullName evidence="10">Chymotrypsin-1-like</fullName>
    </submittedName>
</protein>
<dbReference type="GeneID" id="105367720"/>
<evidence type="ECO:0000256" key="6">
    <source>
        <dbReference type="RuleBase" id="RU363034"/>
    </source>
</evidence>
<dbReference type="InterPro" id="IPR009003">
    <property type="entry name" value="Peptidase_S1_PA"/>
</dbReference>
<evidence type="ECO:0000256" key="3">
    <source>
        <dbReference type="ARBA" id="ARBA00022801"/>
    </source>
</evidence>
<reference evidence="10" key="1">
    <citation type="submission" date="2025-08" db="UniProtKB">
        <authorList>
            <consortium name="RefSeq"/>
        </authorList>
    </citation>
    <scope>IDENTIFICATION</scope>
</reference>
<dbReference type="InterPro" id="IPR050430">
    <property type="entry name" value="Peptidase_S1"/>
</dbReference>
<dbReference type="CDD" id="cd00190">
    <property type="entry name" value="Tryp_SPc"/>
    <property type="match status" value="1"/>
</dbReference>
<dbReference type="GO" id="GO:0004252">
    <property type="term" value="F:serine-type endopeptidase activity"/>
    <property type="evidence" value="ECO:0007669"/>
    <property type="project" value="InterPro"/>
</dbReference>
<organism evidence="9 10">
    <name type="scientific">Ceratosolen solmsi marchali</name>
    <dbReference type="NCBI Taxonomy" id="326594"/>
    <lineage>
        <taxon>Eukaryota</taxon>
        <taxon>Metazoa</taxon>
        <taxon>Ecdysozoa</taxon>
        <taxon>Arthropoda</taxon>
        <taxon>Hexapoda</taxon>
        <taxon>Insecta</taxon>
        <taxon>Pterygota</taxon>
        <taxon>Neoptera</taxon>
        <taxon>Endopterygota</taxon>
        <taxon>Hymenoptera</taxon>
        <taxon>Apocrita</taxon>
        <taxon>Proctotrupomorpha</taxon>
        <taxon>Chalcidoidea</taxon>
        <taxon>Agaonidae</taxon>
        <taxon>Agaoninae</taxon>
        <taxon>Ceratosolen</taxon>
    </lineage>
</organism>
<evidence type="ECO:0000313" key="9">
    <source>
        <dbReference type="Proteomes" id="UP000695007"/>
    </source>
</evidence>
<sequence>MKFQIAIVLCLSLISVVFGKYGRIIGGQIADIREYPYMASFRFTVPNLTFCGGAIISHKHILTAAHCLFRDERRFPSMRIYSGVSSTHSITGPSYAIDHVIFHPSFTGVETNDEMNHHDICVVWIKGYIQFNEFQNKVDLPIQDVHHLDTGDLAGWGMKSFPVETPPNQLQKIRVTIFHNDFCAHIIPGTLFSNQFCGLHSKGVGPCSGDSGSPLVSNGRVVGIVSITIPCAQGIPDLYTRVYSYVDFIRSAMSL</sequence>
<dbReference type="InterPro" id="IPR001314">
    <property type="entry name" value="Peptidase_S1A"/>
</dbReference>
<dbReference type="PROSITE" id="PS00134">
    <property type="entry name" value="TRYPSIN_HIS"/>
    <property type="match status" value="1"/>
</dbReference>
<evidence type="ECO:0000259" key="8">
    <source>
        <dbReference type="PROSITE" id="PS50240"/>
    </source>
</evidence>
<dbReference type="InterPro" id="IPR001254">
    <property type="entry name" value="Trypsin_dom"/>
</dbReference>
<dbReference type="PROSITE" id="PS00135">
    <property type="entry name" value="TRYPSIN_SER"/>
    <property type="match status" value="1"/>
</dbReference>
<dbReference type="PANTHER" id="PTHR24276">
    <property type="entry name" value="POLYSERASE-RELATED"/>
    <property type="match status" value="1"/>
</dbReference>
<keyword evidence="3 6" id="KW-0378">Hydrolase</keyword>
<dbReference type="AlphaFoldDB" id="A0AAJ7E1W2"/>
<evidence type="ECO:0000256" key="1">
    <source>
        <dbReference type="ARBA" id="ARBA00007664"/>
    </source>
</evidence>
<evidence type="ECO:0000256" key="4">
    <source>
        <dbReference type="ARBA" id="ARBA00022825"/>
    </source>
</evidence>
<feature type="chain" id="PRO_5042479991" evidence="7">
    <location>
        <begin position="20"/>
        <end position="255"/>
    </location>
</feature>
<evidence type="ECO:0000256" key="7">
    <source>
        <dbReference type="SAM" id="SignalP"/>
    </source>
</evidence>
<dbReference type="InterPro" id="IPR033116">
    <property type="entry name" value="TRYPSIN_SER"/>
</dbReference>
<comment type="similarity">
    <text evidence="1">Belongs to the peptidase S1 family.</text>
</comment>
<dbReference type="InterPro" id="IPR018114">
    <property type="entry name" value="TRYPSIN_HIS"/>
</dbReference>